<evidence type="ECO:0000256" key="4">
    <source>
        <dbReference type="ARBA" id="ARBA00023136"/>
    </source>
</evidence>
<dbReference type="AlphaFoldDB" id="A0A839V4X5"/>
<feature type="transmembrane region" description="Helical" evidence="6">
    <location>
        <begin position="29"/>
        <end position="48"/>
    </location>
</feature>
<dbReference type="InterPro" id="IPR001516">
    <property type="entry name" value="Proton_antipo_N"/>
</dbReference>
<evidence type="ECO:0000259" key="7">
    <source>
        <dbReference type="Pfam" id="PF00361"/>
    </source>
</evidence>
<gene>
    <name evidence="9" type="ORF">FHR94_001452</name>
</gene>
<feature type="transmembrane region" description="Helical" evidence="6">
    <location>
        <begin position="60"/>
        <end position="77"/>
    </location>
</feature>
<keyword evidence="10" id="KW-1185">Reference proteome</keyword>
<dbReference type="Proteomes" id="UP000547614">
    <property type="component" value="Unassembled WGS sequence"/>
</dbReference>
<reference evidence="9 10" key="1">
    <citation type="submission" date="2020-08" db="EMBL/GenBank/DDBJ databases">
        <title>Genomic Encyclopedia of Type Strains, Phase III (KMG-III): the genomes of soil and plant-associated and newly described type strains.</title>
        <authorList>
            <person name="Whitman W."/>
        </authorList>
    </citation>
    <scope>NUCLEOTIDE SEQUENCE [LARGE SCALE GENOMIC DNA]</scope>
    <source>
        <strain evidence="9 10">CECT 7282</strain>
    </source>
</reference>
<dbReference type="Gene3D" id="1.20.5.2700">
    <property type="match status" value="1"/>
</dbReference>
<feature type="domain" description="NADH-Ubiquinone oxidoreductase (complex I) chain 5 N-terminal" evidence="8">
    <location>
        <begin position="67"/>
        <end position="117"/>
    </location>
</feature>
<keyword evidence="2 5" id="KW-0812">Transmembrane</keyword>
<evidence type="ECO:0000313" key="9">
    <source>
        <dbReference type="EMBL" id="MBB3190221.1"/>
    </source>
</evidence>
<feature type="transmembrane region" description="Helical" evidence="6">
    <location>
        <begin position="139"/>
        <end position="159"/>
    </location>
</feature>
<dbReference type="Pfam" id="PF00361">
    <property type="entry name" value="Proton_antipo_M"/>
    <property type="match status" value="1"/>
</dbReference>
<evidence type="ECO:0000259" key="8">
    <source>
        <dbReference type="Pfam" id="PF00662"/>
    </source>
</evidence>
<feature type="transmembrane region" description="Helical" evidence="6">
    <location>
        <begin position="455"/>
        <end position="475"/>
    </location>
</feature>
<evidence type="ECO:0000256" key="5">
    <source>
        <dbReference type="RuleBase" id="RU000320"/>
    </source>
</evidence>
<dbReference type="InterPro" id="IPR001750">
    <property type="entry name" value="ND/Mrp_TM"/>
</dbReference>
<feature type="transmembrane region" description="Helical" evidence="6">
    <location>
        <begin position="374"/>
        <end position="397"/>
    </location>
</feature>
<dbReference type="Pfam" id="PF00662">
    <property type="entry name" value="Proton_antipo_N"/>
    <property type="match status" value="1"/>
</dbReference>
<dbReference type="PRINTS" id="PR01434">
    <property type="entry name" value="NADHDHGNASE5"/>
</dbReference>
<feature type="transmembrane region" description="Helical" evidence="6">
    <location>
        <begin position="409"/>
        <end position="434"/>
    </location>
</feature>
<feature type="transmembrane region" description="Helical" evidence="6">
    <location>
        <begin position="83"/>
        <end position="107"/>
    </location>
</feature>
<dbReference type="PRINTS" id="PR01435">
    <property type="entry name" value="NPOXDRDTASE5"/>
</dbReference>
<evidence type="ECO:0000256" key="2">
    <source>
        <dbReference type="ARBA" id="ARBA00022692"/>
    </source>
</evidence>
<comment type="caution">
    <text evidence="9">The sequence shown here is derived from an EMBL/GenBank/DDBJ whole genome shotgun (WGS) entry which is preliminary data.</text>
</comment>
<feature type="transmembrane region" description="Helical" evidence="6">
    <location>
        <begin position="596"/>
        <end position="615"/>
    </location>
</feature>
<evidence type="ECO:0000313" key="10">
    <source>
        <dbReference type="Proteomes" id="UP000547614"/>
    </source>
</evidence>
<protein>
    <submittedName>
        <fullName evidence="9">NADH-quinone oxidoreductase subunit L</fullName>
    </submittedName>
</protein>
<dbReference type="PANTHER" id="PTHR42829">
    <property type="entry name" value="NADH-UBIQUINONE OXIDOREDUCTASE CHAIN 5"/>
    <property type="match status" value="1"/>
</dbReference>
<dbReference type="EMBL" id="JACHXP010000005">
    <property type="protein sequence ID" value="MBB3190221.1"/>
    <property type="molecule type" value="Genomic_DNA"/>
</dbReference>
<dbReference type="GO" id="GO:0008137">
    <property type="term" value="F:NADH dehydrogenase (ubiquinone) activity"/>
    <property type="evidence" value="ECO:0007669"/>
    <property type="project" value="InterPro"/>
</dbReference>
<keyword evidence="4 6" id="KW-0472">Membrane</keyword>
<feature type="transmembrane region" description="Helical" evidence="6">
    <location>
        <begin position="495"/>
        <end position="517"/>
    </location>
</feature>
<dbReference type="RefSeq" id="WP_183324953.1">
    <property type="nucleotide sequence ID" value="NZ_JACHXP010000005.1"/>
</dbReference>
<dbReference type="NCBIfam" id="TIGR01974">
    <property type="entry name" value="NDH_I_L"/>
    <property type="match status" value="1"/>
</dbReference>
<dbReference type="GO" id="GO:0042773">
    <property type="term" value="P:ATP synthesis coupled electron transport"/>
    <property type="evidence" value="ECO:0007669"/>
    <property type="project" value="InterPro"/>
</dbReference>
<sequence length="618" mass="66457">MSLLPLTFLLPLAGTLILALSRGRLDARASAVVGVTSVGLSALVAAWVGWRFLAGGGQSVGITLWTWVAVGDFRPTIGLRLDGLSLTMTGVITGVGFLIHLFAAWYLQGEAGVRRFYAYMNLFVASMLLLVLGDNLLLLYLGWEGVGLCSYLLIGYYYWTAANGWAAFKAFIVTRLGDVFLAIGLFWLFRELGTLDIGELLARAPEVWQEGGWQPRLAALLILGGALGKSAQLPLHTWLADAMAGPTPVSALIHAATMVTAGVYLIARLHGIFELAPAVLTLVGLIGALTLLMASFAALAQTDIKRVLAYSTMSQIGYMFLALGVGAYEAAIFHLMTHAFFKALLFLSAGAVIVSCHHEQDMRRLGGLWRRLPLAYLGFIVGGAALAALPLITAGFYSKDEILWEALAAGHGGLMLAGLVGAFLTSLYTLRLIIGTFHGEPQSDHARDATPGRGLAHGLPLVVLAVLSTFLGAWIHPPLAGVLPAPAEGDETWHLILEIIAAGVAILGLLIGAWLFLARQHWLAERVAGGWGARLWWLWNRAWGFDIAYDRLFVRPYRGLVRGLRSDLLDRLLLLAGWLSWALHRGLSGTQTGKLRLYAGTMVAGVALVLMVLVLRGG</sequence>
<dbReference type="GO" id="GO:0012505">
    <property type="term" value="C:endomembrane system"/>
    <property type="evidence" value="ECO:0007669"/>
    <property type="project" value="UniProtKB-SubCell"/>
</dbReference>
<evidence type="ECO:0000256" key="6">
    <source>
        <dbReference type="SAM" id="Phobius"/>
    </source>
</evidence>
<comment type="subcellular location">
    <subcellularLocation>
        <location evidence="1">Endomembrane system</location>
        <topology evidence="1">Multi-pass membrane protein</topology>
    </subcellularLocation>
    <subcellularLocation>
        <location evidence="5">Membrane</location>
        <topology evidence="5">Multi-pass membrane protein</topology>
    </subcellularLocation>
</comment>
<feature type="transmembrane region" description="Helical" evidence="6">
    <location>
        <begin position="331"/>
        <end position="354"/>
    </location>
</feature>
<organism evidence="9 10">
    <name type="scientific">Halomonas cerina</name>
    <dbReference type="NCBI Taxonomy" id="447424"/>
    <lineage>
        <taxon>Bacteria</taxon>
        <taxon>Pseudomonadati</taxon>
        <taxon>Pseudomonadota</taxon>
        <taxon>Gammaproteobacteria</taxon>
        <taxon>Oceanospirillales</taxon>
        <taxon>Halomonadaceae</taxon>
        <taxon>Halomonas</taxon>
    </lineage>
</organism>
<feature type="transmembrane region" description="Helical" evidence="6">
    <location>
        <begin position="166"/>
        <end position="189"/>
    </location>
</feature>
<proteinExistence type="predicted"/>
<dbReference type="InterPro" id="IPR003945">
    <property type="entry name" value="NU5C-like"/>
</dbReference>
<accession>A0A839V4X5</accession>
<feature type="transmembrane region" description="Helical" evidence="6">
    <location>
        <begin position="251"/>
        <end position="273"/>
    </location>
</feature>
<feature type="transmembrane region" description="Helical" evidence="6">
    <location>
        <begin position="116"/>
        <end position="133"/>
    </location>
</feature>
<dbReference type="NCBIfam" id="NF005141">
    <property type="entry name" value="PRK06590.1"/>
    <property type="match status" value="1"/>
</dbReference>
<name>A0A839V4X5_9GAMM</name>
<dbReference type="GO" id="GO:0016020">
    <property type="term" value="C:membrane"/>
    <property type="evidence" value="ECO:0007669"/>
    <property type="project" value="UniProtKB-SubCell"/>
</dbReference>
<dbReference type="InterPro" id="IPR018393">
    <property type="entry name" value="NADHpl_OxRdtase_5_subgr"/>
</dbReference>
<feature type="transmembrane region" description="Helical" evidence="6">
    <location>
        <begin position="307"/>
        <end position="325"/>
    </location>
</feature>
<feature type="domain" description="NADH:quinone oxidoreductase/Mrp antiporter transmembrane" evidence="7">
    <location>
        <begin position="134"/>
        <end position="425"/>
    </location>
</feature>
<feature type="transmembrane region" description="Helical" evidence="6">
    <location>
        <begin position="279"/>
        <end position="300"/>
    </location>
</feature>
<keyword evidence="3 6" id="KW-1133">Transmembrane helix</keyword>
<evidence type="ECO:0000256" key="1">
    <source>
        <dbReference type="ARBA" id="ARBA00004127"/>
    </source>
</evidence>
<dbReference type="PANTHER" id="PTHR42829:SF2">
    <property type="entry name" value="NADH-UBIQUINONE OXIDOREDUCTASE CHAIN 5"/>
    <property type="match status" value="1"/>
</dbReference>
<evidence type="ECO:0000256" key="3">
    <source>
        <dbReference type="ARBA" id="ARBA00022989"/>
    </source>
</evidence>
<dbReference type="GO" id="GO:0003954">
    <property type="term" value="F:NADH dehydrogenase activity"/>
    <property type="evidence" value="ECO:0007669"/>
    <property type="project" value="TreeGrafter"/>
</dbReference>
<dbReference type="GO" id="GO:0015990">
    <property type="term" value="P:electron transport coupled proton transport"/>
    <property type="evidence" value="ECO:0007669"/>
    <property type="project" value="TreeGrafter"/>
</dbReference>